<evidence type="ECO:0000313" key="9">
    <source>
        <dbReference type="Proteomes" id="UP000295198"/>
    </source>
</evidence>
<organism evidence="8 9">
    <name type="scientific">Nocardioides guangzhouensis</name>
    <dbReference type="NCBI Taxonomy" id="2497878"/>
    <lineage>
        <taxon>Bacteria</taxon>
        <taxon>Bacillati</taxon>
        <taxon>Actinomycetota</taxon>
        <taxon>Actinomycetes</taxon>
        <taxon>Propionibacteriales</taxon>
        <taxon>Nocardioidaceae</taxon>
        <taxon>Nocardioides</taxon>
    </lineage>
</organism>
<keyword evidence="8" id="KW-0223">Dioxygenase</keyword>
<proteinExistence type="predicted"/>
<dbReference type="Gene3D" id="3.90.380.10">
    <property type="entry name" value="Naphthalene 1,2-dioxygenase Alpha Subunit, Chain A, domain 1"/>
    <property type="match status" value="2"/>
</dbReference>
<dbReference type="GO" id="GO:0016705">
    <property type="term" value="F:oxidoreductase activity, acting on paired donors, with incorporation or reduction of molecular oxygen"/>
    <property type="evidence" value="ECO:0007669"/>
    <property type="project" value="UniProtKB-ARBA"/>
</dbReference>
<accession>A0A4Q4Z3S0</accession>
<keyword evidence="2" id="KW-0001">2Fe-2S</keyword>
<keyword evidence="5" id="KW-0408">Iron</keyword>
<dbReference type="OrthoDB" id="5243643at2"/>
<dbReference type="InterPro" id="IPR017941">
    <property type="entry name" value="Rieske_2Fe-2S"/>
</dbReference>
<dbReference type="PANTHER" id="PTHR43756">
    <property type="entry name" value="CHOLINE MONOOXYGENASE, CHLOROPLASTIC"/>
    <property type="match status" value="1"/>
</dbReference>
<dbReference type="GO" id="GO:0004497">
    <property type="term" value="F:monooxygenase activity"/>
    <property type="evidence" value="ECO:0007669"/>
    <property type="project" value="UniProtKB-ARBA"/>
</dbReference>
<evidence type="ECO:0000256" key="6">
    <source>
        <dbReference type="ARBA" id="ARBA00023014"/>
    </source>
</evidence>
<evidence type="ECO:0000256" key="3">
    <source>
        <dbReference type="ARBA" id="ARBA00022723"/>
    </source>
</evidence>
<dbReference type="AlphaFoldDB" id="A0A4Q4Z3S0"/>
<dbReference type="GO" id="GO:0051213">
    <property type="term" value="F:dioxygenase activity"/>
    <property type="evidence" value="ECO:0007669"/>
    <property type="project" value="UniProtKB-KW"/>
</dbReference>
<evidence type="ECO:0000256" key="1">
    <source>
        <dbReference type="ARBA" id="ARBA00001962"/>
    </source>
</evidence>
<dbReference type="SUPFAM" id="SSF50022">
    <property type="entry name" value="ISP domain"/>
    <property type="match status" value="1"/>
</dbReference>
<dbReference type="Pfam" id="PF00355">
    <property type="entry name" value="Rieske"/>
    <property type="match status" value="1"/>
</dbReference>
<gene>
    <name evidence="8" type="ORF">EKO23_22010</name>
</gene>
<evidence type="ECO:0000259" key="7">
    <source>
        <dbReference type="PROSITE" id="PS51296"/>
    </source>
</evidence>
<comment type="cofactor">
    <cofactor evidence="1">
        <name>Fe cation</name>
        <dbReference type="ChEBI" id="CHEBI:24875"/>
    </cofactor>
</comment>
<name>A0A4Q4Z3S0_9ACTN</name>
<dbReference type="Pfam" id="PF00848">
    <property type="entry name" value="Ring_hydroxyl_A"/>
    <property type="match status" value="1"/>
</dbReference>
<dbReference type="Gene3D" id="2.102.10.10">
    <property type="entry name" value="Rieske [2Fe-2S] iron-sulphur domain"/>
    <property type="match status" value="1"/>
</dbReference>
<dbReference type="CDD" id="cd03469">
    <property type="entry name" value="Rieske_RO_Alpha_N"/>
    <property type="match status" value="1"/>
</dbReference>
<keyword evidence="9" id="KW-1185">Reference proteome</keyword>
<comment type="caution">
    <text evidence="8">The sequence shown here is derived from an EMBL/GenBank/DDBJ whole genome shotgun (WGS) entry which is preliminary data.</text>
</comment>
<dbReference type="PRINTS" id="PR00090">
    <property type="entry name" value="RNGDIOXGNASE"/>
</dbReference>
<keyword evidence="3" id="KW-0479">Metal-binding</keyword>
<feature type="domain" description="Rieske" evidence="7">
    <location>
        <begin position="20"/>
        <end position="135"/>
    </location>
</feature>
<evidence type="ECO:0000256" key="4">
    <source>
        <dbReference type="ARBA" id="ARBA00023002"/>
    </source>
</evidence>
<sequence>MYVDPATFAVERDRVLYGEWFCVGRLSDLGLHEPRRVAVVDVVGESVLVTSDEQGALHAAYNVCRHRGSQLFMAEPGAEPTCAAAGSLRCPYHSWTYGLDGSLLRAPHADLEETDRPAFALKPVAVDEWAGFVFVHLGTPATTLAEAVARPTLTLANYAMGDLVSGLRFTYEVAANYKVVAENYNECYHCGPVHPELTRLVPAFGAGGTDIDWDNGVPHREGAWTFTMTGTTTRAPLPALDEAEQTRHKGELVHPNLMLSASADHVAAFVLLPQSVDRTRIECLLLFHSSAVADPGFDPSDAGDLWDLVNKQDWAICESVQRGMSSRSYTHGWFAPMEDDSADIRRWLLPRLDGEAGGFEAQVQGAVAPRPPESSDD</sequence>
<dbReference type="EMBL" id="SDKM01000049">
    <property type="protein sequence ID" value="RYP82330.1"/>
    <property type="molecule type" value="Genomic_DNA"/>
</dbReference>
<dbReference type="InterPro" id="IPR001663">
    <property type="entry name" value="Rng_hydr_dOase-A"/>
</dbReference>
<keyword evidence="6" id="KW-0411">Iron-sulfur</keyword>
<evidence type="ECO:0000256" key="2">
    <source>
        <dbReference type="ARBA" id="ARBA00022714"/>
    </source>
</evidence>
<keyword evidence="4" id="KW-0560">Oxidoreductase</keyword>
<evidence type="ECO:0000256" key="5">
    <source>
        <dbReference type="ARBA" id="ARBA00023004"/>
    </source>
</evidence>
<dbReference type="InterPro" id="IPR015879">
    <property type="entry name" value="Ring_hydroxy_dOase_asu_C_dom"/>
</dbReference>
<dbReference type="GO" id="GO:0051537">
    <property type="term" value="F:2 iron, 2 sulfur cluster binding"/>
    <property type="evidence" value="ECO:0007669"/>
    <property type="project" value="UniProtKB-KW"/>
</dbReference>
<dbReference type="GO" id="GO:0005506">
    <property type="term" value="F:iron ion binding"/>
    <property type="evidence" value="ECO:0007669"/>
    <property type="project" value="InterPro"/>
</dbReference>
<protein>
    <submittedName>
        <fullName evidence="8">Aromatic ring-hydroxylating dioxygenase subunit alpha</fullName>
    </submittedName>
</protein>
<evidence type="ECO:0000313" key="8">
    <source>
        <dbReference type="EMBL" id="RYP82330.1"/>
    </source>
</evidence>
<dbReference type="Proteomes" id="UP000295198">
    <property type="component" value="Unassembled WGS sequence"/>
</dbReference>
<dbReference type="SUPFAM" id="SSF55961">
    <property type="entry name" value="Bet v1-like"/>
    <property type="match status" value="1"/>
</dbReference>
<dbReference type="PANTHER" id="PTHR43756:SF5">
    <property type="entry name" value="CHOLINE MONOOXYGENASE, CHLOROPLASTIC"/>
    <property type="match status" value="1"/>
</dbReference>
<reference evidence="8 9" key="1">
    <citation type="submission" date="2019-01" db="EMBL/GenBank/DDBJ databases">
        <title>Nocardioides guangzhouensis sp. nov., an actinobacterium isolated from soil.</title>
        <authorList>
            <person name="Fu Y."/>
            <person name="Cai Y."/>
            <person name="Lin Z."/>
            <person name="Chen P."/>
        </authorList>
    </citation>
    <scope>NUCLEOTIDE SEQUENCE [LARGE SCALE GENOMIC DNA]</scope>
    <source>
        <strain evidence="8 9">130</strain>
    </source>
</reference>
<dbReference type="PROSITE" id="PS51296">
    <property type="entry name" value="RIESKE"/>
    <property type="match status" value="1"/>
</dbReference>
<dbReference type="InterPro" id="IPR036922">
    <property type="entry name" value="Rieske_2Fe-2S_sf"/>
</dbReference>